<comment type="caution">
    <text evidence="16">Lacks conserved residue(s) required for the propagation of feature annotation.</text>
</comment>
<proteinExistence type="inferred from homology"/>
<feature type="transmembrane region" description="Helical" evidence="16">
    <location>
        <begin position="61"/>
        <end position="78"/>
    </location>
</feature>
<evidence type="ECO:0000256" key="8">
    <source>
        <dbReference type="ARBA" id="ARBA00022840"/>
    </source>
</evidence>
<evidence type="ECO:0000256" key="14">
    <source>
        <dbReference type="ARBA" id="ARBA00023136"/>
    </source>
</evidence>
<comment type="catalytic activity">
    <reaction evidence="16">
        <text>Ca(2+)(in) + ATP + H2O = Ca(2+)(out) + ADP + phosphate + H(+)</text>
        <dbReference type="Rhea" id="RHEA:18105"/>
        <dbReference type="ChEBI" id="CHEBI:15377"/>
        <dbReference type="ChEBI" id="CHEBI:15378"/>
        <dbReference type="ChEBI" id="CHEBI:29108"/>
        <dbReference type="ChEBI" id="CHEBI:30616"/>
        <dbReference type="ChEBI" id="CHEBI:43474"/>
        <dbReference type="ChEBI" id="CHEBI:456216"/>
        <dbReference type="EC" id="7.2.2.10"/>
    </reaction>
</comment>
<evidence type="ECO:0000256" key="2">
    <source>
        <dbReference type="ARBA" id="ARBA00022448"/>
    </source>
</evidence>
<feature type="transmembrane region" description="Helical" evidence="16">
    <location>
        <begin position="84"/>
        <end position="107"/>
    </location>
</feature>
<evidence type="ECO:0000256" key="5">
    <source>
        <dbReference type="ARBA" id="ARBA00022692"/>
    </source>
</evidence>
<dbReference type="PANTHER" id="PTHR42861">
    <property type="entry name" value="CALCIUM-TRANSPORTING ATPASE"/>
    <property type="match status" value="1"/>
</dbReference>
<keyword evidence="3" id="KW-0597">Phosphoprotein</keyword>
<evidence type="ECO:0000256" key="4">
    <source>
        <dbReference type="ARBA" id="ARBA00022568"/>
    </source>
</evidence>
<keyword evidence="7 16" id="KW-0106">Calcium</keyword>
<dbReference type="InterPro" id="IPR018303">
    <property type="entry name" value="ATPase_P-typ_P_site"/>
</dbReference>
<evidence type="ECO:0000256" key="9">
    <source>
        <dbReference type="ARBA" id="ARBA00022842"/>
    </source>
</evidence>
<gene>
    <name evidence="19" type="primary">SSCI10630.1</name>
    <name evidence="18" type="ORF">SPSC_06267</name>
</gene>
<keyword evidence="9" id="KW-0460">Magnesium</keyword>
<evidence type="ECO:0000256" key="15">
    <source>
        <dbReference type="ARBA" id="ARBA00038148"/>
    </source>
</evidence>
<dbReference type="SUPFAM" id="SSF81653">
    <property type="entry name" value="Calcium ATPase, transduction domain A"/>
    <property type="match status" value="1"/>
</dbReference>
<dbReference type="InterPro" id="IPR005782">
    <property type="entry name" value="P-type_ATPase_IIA"/>
</dbReference>
<keyword evidence="6 16" id="KW-0547">Nucleotide-binding</keyword>
<reference evidence="20" key="1">
    <citation type="submission" date="2014-06" db="EMBL/GenBank/DDBJ databases">
        <authorList>
            <person name="Berkman P.J."/>
        </authorList>
    </citation>
    <scope>NUCLEOTIDE SEQUENCE [LARGE SCALE GENOMIC DNA]</scope>
</reference>
<organism evidence="19 20">
    <name type="scientific">Sporisorium scitamineum</name>
    <dbReference type="NCBI Taxonomy" id="49012"/>
    <lineage>
        <taxon>Eukaryota</taxon>
        <taxon>Fungi</taxon>
        <taxon>Dikarya</taxon>
        <taxon>Basidiomycota</taxon>
        <taxon>Ustilaginomycotina</taxon>
        <taxon>Ustilaginomycetes</taxon>
        <taxon>Ustilaginales</taxon>
        <taxon>Ustilaginaceae</taxon>
        <taxon>Sporisorium</taxon>
    </lineage>
</organism>
<dbReference type="Pfam" id="PF13246">
    <property type="entry name" value="Cation_ATPase"/>
    <property type="match status" value="1"/>
</dbReference>
<dbReference type="EMBL" id="LK056692">
    <property type="protein sequence ID" value="CDU26100.1"/>
    <property type="molecule type" value="Genomic_DNA"/>
</dbReference>
<evidence type="ECO:0000256" key="16">
    <source>
        <dbReference type="RuleBase" id="RU361146"/>
    </source>
</evidence>
<dbReference type="EMBL" id="CCFA01000550">
    <property type="protein sequence ID" value="CDW96255.1"/>
    <property type="molecule type" value="Genomic_DNA"/>
</dbReference>
<keyword evidence="13 16" id="KW-0406">Ion transport</keyword>
<dbReference type="Pfam" id="PF08282">
    <property type="entry name" value="Hydrolase_3"/>
    <property type="match status" value="1"/>
</dbReference>
<dbReference type="FunFam" id="1.20.1110.10:FF:000065">
    <property type="entry name" value="Sarcoplasmic/endoplasmic reticulum calcium ATPase 1"/>
    <property type="match status" value="1"/>
</dbReference>
<evidence type="ECO:0000313" key="18">
    <source>
        <dbReference type="EMBL" id="CDU26100.1"/>
    </source>
</evidence>
<name>A0A0F7S0W6_9BASI</name>
<dbReference type="Gene3D" id="2.70.150.10">
    <property type="entry name" value="Calcium-transporting ATPase, cytoplasmic transduction domain A"/>
    <property type="match status" value="1"/>
</dbReference>
<keyword evidence="8 16" id="KW-0067">ATP-binding</keyword>
<dbReference type="SUPFAM" id="SSF81660">
    <property type="entry name" value="Metal cation-transporting ATPase, ATP-binding domain N"/>
    <property type="match status" value="1"/>
</dbReference>
<dbReference type="SFLD" id="SFLDG00002">
    <property type="entry name" value="C1.7:_P-type_atpase_like"/>
    <property type="match status" value="1"/>
</dbReference>
<feature type="transmembrane region" description="Helical" evidence="16">
    <location>
        <begin position="931"/>
        <end position="952"/>
    </location>
</feature>
<protein>
    <recommendedName>
        <fullName evidence="16">Calcium-transporting ATPase</fullName>
        <ecNumber evidence="16">7.2.2.10</ecNumber>
    </recommendedName>
</protein>
<dbReference type="InterPro" id="IPR023299">
    <property type="entry name" value="ATPase_P-typ_cyto_dom_N"/>
</dbReference>
<dbReference type="InterPro" id="IPR001757">
    <property type="entry name" value="P_typ_ATPase"/>
</dbReference>
<evidence type="ECO:0000256" key="13">
    <source>
        <dbReference type="ARBA" id="ARBA00023065"/>
    </source>
</evidence>
<evidence type="ECO:0000256" key="1">
    <source>
        <dbReference type="ARBA" id="ARBA00004326"/>
    </source>
</evidence>
<dbReference type="InterPro" id="IPR006068">
    <property type="entry name" value="ATPase_P-typ_cation-transptr_C"/>
</dbReference>
<dbReference type="Pfam" id="PF00689">
    <property type="entry name" value="Cation_ATPase_C"/>
    <property type="match status" value="1"/>
</dbReference>
<dbReference type="NCBIfam" id="TIGR01494">
    <property type="entry name" value="ATPase_P-type"/>
    <property type="match status" value="3"/>
</dbReference>
<keyword evidence="5 16" id="KW-0812">Transmembrane</keyword>
<reference evidence="18" key="2">
    <citation type="submission" date="2014-06" db="EMBL/GenBank/DDBJ databases">
        <authorList>
            <person name="Ju J."/>
            <person name="Zhang J."/>
        </authorList>
    </citation>
    <scope>NUCLEOTIDE SEQUENCE</scope>
    <source>
        <strain evidence="18">SscI8</strain>
    </source>
</reference>
<dbReference type="FunFam" id="3.40.50.1000:FF:000005">
    <property type="entry name" value="Calcium-transporting ATPase 1"/>
    <property type="match status" value="1"/>
</dbReference>
<dbReference type="NCBIfam" id="TIGR01116">
    <property type="entry name" value="ATPase-IIA1_Ca"/>
    <property type="match status" value="1"/>
</dbReference>
<dbReference type="InterPro" id="IPR036412">
    <property type="entry name" value="HAD-like_sf"/>
</dbReference>
<dbReference type="OrthoDB" id="3352408at2759"/>
<dbReference type="GO" id="GO:0016887">
    <property type="term" value="F:ATP hydrolysis activity"/>
    <property type="evidence" value="ECO:0007669"/>
    <property type="project" value="InterPro"/>
</dbReference>
<accession>A0A0F7S0W6</accession>
<comment type="subcellular location">
    <subcellularLocation>
        <location evidence="16">Membrane</location>
        <topology evidence="16">Multi-pass membrane protein</topology>
    </subcellularLocation>
    <subcellularLocation>
        <location evidence="1">Sarcoplasmic reticulum membrane</location>
        <topology evidence="1">Multi-pass membrane protein</topology>
    </subcellularLocation>
</comment>
<evidence type="ECO:0000313" key="20">
    <source>
        <dbReference type="Proteomes" id="UP000242770"/>
    </source>
</evidence>
<dbReference type="InterPro" id="IPR004014">
    <property type="entry name" value="ATPase_P-typ_cation-transptr_N"/>
</dbReference>
<dbReference type="FunFam" id="2.70.150.10:FF:000014">
    <property type="entry name" value="Calcium-transporting ATPase, putative"/>
    <property type="match status" value="1"/>
</dbReference>
<dbReference type="PRINTS" id="PR00119">
    <property type="entry name" value="CATATPASE"/>
</dbReference>
<keyword evidence="20" id="KW-1185">Reference proteome</keyword>
<sequence length="1006" mass="108962">MDAAWTKSVHEALAQLRVDPSKGLSDDEVEQRRAKYGSNTLPEQPPTPLWQLILDQFKDQLVLILLASAVISFVLALLEEDTTLGAALIEPGVIFLILVANATVGVVQERNADKAIDALKEYSPDTANVIRQGTTEKVRSEDLVPGDILILTVGDKIPADCRLIAINSSSFRVDQAILTGESISVNKSLEPVKDTNAVKQDQVNILFSGTTVANGTALAVVAQTGSRTAIGDIHAEISKDDDDKTPLKQKLDDFGDLLAKVITVICILVWIVNFRHFSDPSHHGWVRGAMYYFKIAVALAVAAIPEGLAAVITACLALGTKKMAKKNAIVRHLPSVETLGSTNVICSDKTGTLTTNQMSVTHFSVLDSNGSIADYSVSGSTFAPIGEITDSQGKKVSQLNQPRTAFHALAEACAVCNDSHVHLDDHNNYTIVGQPTEAALKVLVEKLGHHDAAVNQTVAKLDAAERASAISNEYGKAHPRLLTFEFSRDRKSMSTLIQRSSATGCLLVKGAPETVVERCETVLVGKKSVALDAALRAQIGDKVLEYGRLGLRTLAIAVKEDVPLDVESYRSSSPSEYVQFEQRMTLVGLVGMLDPPRPEVRHAIERCRQAGIRVIVITGDNKNTAETICRQIGVFGAQEDLSGKSFTGREFDALTTQQKLDAVSVASLFSRVEPSHKSQLVDLLQSQRLVVAMTGDGVNDAPALKKADIGIAMGSGTDVAKLAADMVLADDNFATIEAAVQEGRSIFNNMQSFIRYLISSNIGEVVSIFLTVLLGLPEALIPVQLLWVNLVTDGLPATALGFNPPSTTIMREKPRSRNDPLISGWIFTRYLLVGAFVGAATIFGYAWWFIFATTGPQISYAQLSHFHQCPLPSSQAVEGLFEGVDCGIFTAYRQPATIALSVLVVVEMFNALNAISETDSLLTFGPWKNPLLIAAIALSLALHYAICTVPFLQDWFQVTRLTREEVKAVIWISAPVVAIEEVCKLVTRWLFLSKTTRRVASDKKDL</sequence>
<dbReference type="FunFam" id="3.40.1110.10:FF:000003">
    <property type="entry name" value="Calcium-transporting ATPase"/>
    <property type="match status" value="1"/>
</dbReference>
<dbReference type="InterPro" id="IPR023298">
    <property type="entry name" value="ATPase_P-typ_TM_dom_sf"/>
</dbReference>
<dbReference type="SMART" id="SM00831">
    <property type="entry name" value="Cation_ATPase_N"/>
    <property type="match status" value="1"/>
</dbReference>
<dbReference type="Gene3D" id="1.20.1110.10">
    <property type="entry name" value="Calcium-transporting ATPase, transmembrane domain"/>
    <property type="match status" value="1"/>
</dbReference>
<keyword evidence="10" id="KW-0703">Sarcoplasmic reticulum</keyword>
<dbReference type="InterPro" id="IPR044492">
    <property type="entry name" value="P_typ_ATPase_HD_dom"/>
</dbReference>
<feature type="transmembrane region" description="Helical" evidence="16">
    <location>
        <begin position="295"/>
        <end position="318"/>
    </location>
</feature>
<dbReference type="AlphaFoldDB" id="A0A0F7S0W6"/>
<evidence type="ECO:0000256" key="10">
    <source>
        <dbReference type="ARBA" id="ARBA00022951"/>
    </source>
</evidence>
<dbReference type="SFLD" id="SFLDF00027">
    <property type="entry name" value="p-type_atpase"/>
    <property type="match status" value="1"/>
</dbReference>
<dbReference type="Pfam" id="PF00122">
    <property type="entry name" value="E1-E2_ATPase"/>
    <property type="match status" value="1"/>
</dbReference>
<evidence type="ECO:0000256" key="7">
    <source>
        <dbReference type="ARBA" id="ARBA00022837"/>
    </source>
</evidence>
<feature type="transmembrane region" description="Helical" evidence="16">
    <location>
        <begin position="826"/>
        <end position="850"/>
    </location>
</feature>
<dbReference type="EC" id="7.2.2.10" evidence="16"/>
<dbReference type="Proteomes" id="UP000242770">
    <property type="component" value="Unassembled WGS sequence"/>
</dbReference>
<comment type="function">
    <text evidence="16">Catalyzes the hydrolysis of ATP coupled with the transport of calcium.</text>
</comment>
<dbReference type="GO" id="GO:0005524">
    <property type="term" value="F:ATP binding"/>
    <property type="evidence" value="ECO:0007669"/>
    <property type="project" value="UniProtKB-KW"/>
</dbReference>
<dbReference type="STRING" id="49012.A0A0F7S0W6"/>
<keyword evidence="12 16" id="KW-1133">Transmembrane helix</keyword>
<dbReference type="Gene3D" id="3.40.50.1000">
    <property type="entry name" value="HAD superfamily/HAD-like"/>
    <property type="match status" value="1"/>
</dbReference>
<keyword evidence="4 16" id="KW-0109">Calcium transport</keyword>
<dbReference type="InterPro" id="IPR023214">
    <property type="entry name" value="HAD_sf"/>
</dbReference>
<dbReference type="GO" id="GO:0016020">
    <property type="term" value="C:membrane"/>
    <property type="evidence" value="ECO:0007669"/>
    <property type="project" value="UniProtKB-SubCell"/>
</dbReference>
<keyword evidence="2 16" id="KW-0813">Transport</keyword>
<dbReference type="Pfam" id="PF00690">
    <property type="entry name" value="Cation_ATPase_N"/>
    <property type="match status" value="1"/>
</dbReference>
<dbReference type="PRINTS" id="PR00121">
    <property type="entry name" value="NAKATPASE"/>
</dbReference>
<evidence type="ECO:0000256" key="6">
    <source>
        <dbReference type="ARBA" id="ARBA00022741"/>
    </source>
</evidence>
<dbReference type="InterPro" id="IPR059000">
    <property type="entry name" value="ATPase_P-type_domA"/>
</dbReference>
<dbReference type="InterPro" id="IPR008250">
    <property type="entry name" value="ATPase_P-typ_transduc_dom_A_sf"/>
</dbReference>
<dbReference type="SUPFAM" id="SSF56784">
    <property type="entry name" value="HAD-like"/>
    <property type="match status" value="1"/>
</dbReference>
<evidence type="ECO:0000256" key="12">
    <source>
        <dbReference type="ARBA" id="ARBA00022989"/>
    </source>
</evidence>
<feature type="transmembrane region" description="Helical" evidence="16">
    <location>
        <begin position="257"/>
        <end position="275"/>
    </location>
</feature>
<keyword evidence="11" id="KW-1278">Translocase</keyword>
<feature type="domain" description="Cation-transporting P-type ATPase N-terminal" evidence="17">
    <location>
        <begin position="3"/>
        <end position="77"/>
    </location>
</feature>
<dbReference type="PROSITE" id="PS00154">
    <property type="entry name" value="ATPASE_E1_E2"/>
    <property type="match status" value="1"/>
</dbReference>
<keyword evidence="14 16" id="KW-0472">Membrane</keyword>
<dbReference type="FunFam" id="1.20.1110.10:FF:000037">
    <property type="entry name" value="Calcium-transporting ATPase, putative"/>
    <property type="match status" value="1"/>
</dbReference>
<evidence type="ECO:0000256" key="3">
    <source>
        <dbReference type="ARBA" id="ARBA00022553"/>
    </source>
</evidence>
<dbReference type="SUPFAM" id="SSF81665">
    <property type="entry name" value="Calcium ATPase, transmembrane domain M"/>
    <property type="match status" value="1"/>
</dbReference>
<dbReference type="Gene3D" id="3.40.1110.10">
    <property type="entry name" value="Calcium-transporting ATPase, cytoplasmic domain N"/>
    <property type="match status" value="1"/>
</dbReference>
<evidence type="ECO:0000313" key="19">
    <source>
        <dbReference type="EMBL" id="CDW96255.1"/>
    </source>
</evidence>
<dbReference type="GO" id="GO:0005388">
    <property type="term" value="F:P-type calcium transporter activity"/>
    <property type="evidence" value="ECO:0007669"/>
    <property type="project" value="UniProtKB-EC"/>
</dbReference>
<evidence type="ECO:0000256" key="11">
    <source>
        <dbReference type="ARBA" id="ARBA00022967"/>
    </source>
</evidence>
<dbReference type="FunFam" id="3.40.50.1000:FF:000001">
    <property type="entry name" value="Phospholipid-transporting ATPase IC"/>
    <property type="match status" value="1"/>
</dbReference>
<reference evidence="19" key="3">
    <citation type="submission" date="2014-06" db="EMBL/GenBank/DDBJ databases">
        <authorList>
            <person name="Berkman J.Paul."/>
        </authorList>
    </citation>
    <scope>NUCLEOTIDE SEQUENCE [LARGE SCALE GENOMIC DNA]</scope>
</reference>
<dbReference type="SFLD" id="SFLDS00003">
    <property type="entry name" value="Haloacid_Dehalogenase"/>
    <property type="match status" value="1"/>
</dbReference>
<comment type="similarity">
    <text evidence="15 16">Belongs to the cation transport ATPase (P-type) (TC 3.A.3) family.</text>
</comment>
<evidence type="ECO:0000259" key="17">
    <source>
        <dbReference type="SMART" id="SM00831"/>
    </source>
</evidence>